<dbReference type="AlphaFoldDB" id="A0A0M3JZ55"/>
<sequence length="77" mass="8759">MTLIVAVAIMITLPRMTATILLAEIFRLKNVVKTVFIPLWKHPEKAALNVKPIQATVTRKLVAISTEEVNRHIDRRD</sequence>
<name>A0A0M3JZ55_ANISI</name>
<reference evidence="3" key="1">
    <citation type="submission" date="2017-02" db="UniProtKB">
        <authorList>
            <consortium name="WormBaseParasite"/>
        </authorList>
    </citation>
    <scope>IDENTIFICATION</scope>
</reference>
<gene>
    <name evidence="1" type="ORF">ASIM_LOCUS13192</name>
</gene>
<proteinExistence type="predicted"/>
<evidence type="ECO:0000313" key="1">
    <source>
        <dbReference type="EMBL" id="VDK49149.1"/>
    </source>
</evidence>
<dbReference type="EMBL" id="UYRR01031333">
    <property type="protein sequence ID" value="VDK49149.1"/>
    <property type="molecule type" value="Genomic_DNA"/>
</dbReference>
<accession>A0A0M3JZ55</accession>
<keyword evidence="2" id="KW-1185">Reference proteome</keyword>
<evidence type="ECO:0000313" key="3">
    <source>
        <dbReference type="WBParaSite" id="ASIM_0001376401-mRNA-1"/>
    </source>
</evidence>
<evidence type="ECO:0000313" key="2">
    <source>
        <dbReference type="Proteomes" id="UP000267096"/>
    </source>
</evidence>
<organism evidence="3">
    <name type="scientific">Anisakis simplex</name>
    <name type="common">Herring worm</name>
    <dbReference type="NCBI Taxonomy" id="6269"/>
    <lineage>
        <taxon>Eukaryota</taxon>
        <taxon>Metazoa</taxon>
        <taxon>Ecdysozoa</taxon>
        <taxon>Nematoda</taxon>
        <taxon>Chromadorea</taxon>
        <taxon>Rhabditida</taxon>
        <taxon>Spirurina</taxon>
        <taxon>Ascaridomorpha</taxon>
        <taxon>Ascaridoidea</taxon>
        <taxon>Anisakidae</taxon>
        <taxon>Anisakis</taxon>
        <taxon>Anisakis simplex complex</taxon>
    </lineage>
</organism>
<reference evidence="1 2" key="2">
    <citation type="submission" date="2018-11" db="EMBL/GenBank/DDBJ databases">
        <authorList>
            <consortium name="Pathogen Informatics"/>
        </authorList>
    </citation>
    <scope>NUCLEOTIDE SEQUENCE [LARGE SCALE GENOMIC DNA]</scope>
</reference>
<dbReference type="WBParaSite" id="ASIM_0001376401-mRNA-1">
    <property type="protein sequence ID" value="ASIM_0001376401-mRNA-1"/>
    <property type="gene ID" value="ASIM_0001376401"/>
</dbReference>
<protein>
    <submittedName>
        <fullName evidence="3">CNNM transmembrane domain-containing protein</fullName>
    </submittedName>
</protein>
<dbReference type="Proteomes" id="UP000267096">
    <property type="component" value="Unassembled WGS sequence"/>
</dbReference>